<keyword evidence="7" id="KW-1185">Reference proteome</keyword>
<dbReference type="Pfam" id="PF00126">
    <property type="entry name" value="HTH_1"/>
    <property type="match status" value="1"/>
</dbReference>
<evidence type="ECO:0000256" key="4">
    <source>
        <dbReference type="ARBA" id="ARBA00023163"/>
    </source>
</evidence>
<dbReference type="GO" id="GO:0003700">
    <property type="term" value="F:DNA-binding transcription factor activity"/>
    <property type="evidence" value="ECO:0007669"/>
    <property type="project" value="InterPro"/>
</dbReference>
<evidence type="ECO:0000256" key="2">
    <source>
        <dbReference type="ARBA" id="ARBA00023015"/>
    </source>
</evidence>
<dbReference type="SUPFAM" id="SSF53850">
    <property type="entry name" value="Periplasmic binding protein-like II"/>
    <property type="match status" value="1"/>
</dbReference>
<evidence type="ECO:0000256" key="3">
    <source>
        <dbReference type="ARBA" id="ARBA00023125"/>
    </source>
</evidence>
<gene>
    <name evidence="6" type="ORF">SAMN05660299_01077</name>
</gene>
<keyword evidence="2" id="KW-0805">Transcription regulation</keyword>
<evidence type="ECO:0000313" key="7">
    <source>
        <dbReference type="Proteomes" id="UP000199309"/>
    </source>
</evidence>
<dbReference type="GO" id="GO:0000976">
    <property type="term" value="F:transcription cis-regulatory region binding"/>
    <property type="evidence" value="ECO:0007669"/>
    <property type="project" value="TreeGrafter"/>
</dbReference>
<evidence type="ECO:0000313" key="6">
    <source>
        <dbReference type="EMBL" id="SDM53603.1"/>
    </source>
</evidence>
<reference evidence="6 7" key="1">
    <citation type="submission" date="2016-10" db="EMBL/GenBank/DDBJ databases">
        <authorList>
            <person name="de Groot N.N."/>
        </authorList>
    </citation>
    <scope>NUCLEOTIDE SEQUENCE [LARGE SCALE GENOMIC DNA]</scope>
    <source>
        <strain evidence="6 7">DSM 16981</strain>
    </source>
</reference>
<evidence type="ECO:0000259" key="5">
    <source>
        <dbReference type="PROSITE" id="PS50931"/>
    </source>
</evidence>
<keyword evidence="3 6" id="KW-0238">DNA-binding</keyword>
<dbReference type="InterPro" id="IPR036390">
    <property type="entry name" value="WH_DNA-bd_sf"/>
</dbReference>
<evidence type="ECO:0000256" key="1">
    <source>
        <dbReference type="ARBA" id="ARBA00009437"/>
    </source>
</evidence>
<dbReference type="PROSITE" id="PS50931">
    <property type="entry name" value="HTH_LYSR"/>
    <property type="match status" value="1"/>
</dbReference>
<dbReference type="InterPro" id="IPR000847">
    <property type="entry name" value="LysR_HTH_N"/>
</dbReference>
<name>A0A1G9U197_9FIRM</name>
<dbReference type="Pfam" id="PF03466">
    <property type="entry name" value="LysR_substrate"/>
    <property type="match status" value="1"/>
</dbReference>
<feature type="domain" description="HTH lysR-type" evidence="5">
    <location>
        <begin position="1"/>
        <end position="58"/>
    </location>
</feature>
<organism evidence="6 7">
    <name type="scientific">Megasphaera paucivorans</name>
    <dbReference type="NCBI Taxonomy" id="349095"/>
    <lineage>
        <taxon>Bacteria</taxon>
        <taxon>Bacillati</taxon>
        <taxon>Bacillota</taxon>
        <taxon>Negativicutes</taxon>
        <taxon>Veillonellales</taxon>
        <taxon>Veillonellaceae</taxon>
        <taxon>Megasphaera</taxon>
    </lineage>
</organism>
<dbReference type="PANTHER" id="PTHR30126:SF78">
    <property type="entry name" value="HTH LYSR-TYPE DOMAIN-CONTAINING PROTEIN"/>
    <property type="match status" value="1"/>
</dbReference>
<dbReference type="Gene3D" id="1.10.10.10">
    <property type="entry name" value="Winged helix-like DNA-binding domain superfamily/Winged helix DNA-binding domain"/>
    <property type="match status" value="1"/>
</dbReference>
<dbReference type="RefSeq" id="WP_091648957.1">
    <property type="nucleotide sequence ID" value="NZ_FNHQ01000008.1"/>
</dbReference>
<dbReference type="Proteomes" id="UP000199309">
    <property type="component" value="Unassembled WGS sequence"/>
</dbReference>
<dbReference type="AlphaFoldDB" id="A0A1G9U197"/>
<dbReference type="CDD" id="cd05466">
    <property type="entry name" value="PBP2_LTTR_substrate"/>
    <property type="match status" value="1"/>
</dbReference>
<dbReference type="Gene3D" id="3.40.190.290">
    <property type="match status" value="1"/>
</dbReference>
<dbReference type="PANTHER" id="PTHR30126">
    <property type="entry name" value="HTH-TYPE TRANSCRIPTIONAL REGULATOR"/>
    <property type="match status" value="1"/>
</dbReference>
<sequence>MDDRDWQILYILYKEKNITKTAQLLYISQPALTARLKHIEQCFNVTVVNRGHKGVTFTTEGEYLARVAESMMQQMRHIREEVSNLDTSMRGVLFIGASSYFTMFTMPKVLKKFKELYPNIDFNVTTTWSQDVSKLLDNQQIHIGFVSADYGACSTREVLYEEPICIASSQAFQLEDIPFLPRIDYDTDGMIKLRIDKWWRQHFNNPPLINMKVDRLATCREMIKAGLGYGIVPSRIIRGLDDIYTYKLQDEQGQDLIRKTWLLYHPEVVNLRIAKVFIDFVKNFEF</sequence>
<dbReference type="EMBL" id="FNHQ01000008">
    <property type="protein sequence ID" value="SDM53603.1"/>
    <property type="molecule type" value="Genomic_DNA"/>
</dbReference>
<accession>A0A1G9U197</accession>
<dbReference type="InterPro" id="IPR036388">
    <property type="entry name" value="WH-like_DNA-bd_sf"/>
</dbReference>
<keyword evidence="4" id="KW-0804">Transcription</keyword>
<comment type="similarity">
    <text evidence="1">Belongs to the LysR transcriptional regulatory family.</text>
</comment>
<dbReference type="SUPFAM" id="SSF46785">
    <property type="entry name" value="Winged helix' DNA-binding domain"/>
    <property type="match status" value="1"/>
</dbReference>
<dbReference type="STRING" id="349095.SAMN05660299_01077"/>
<dbReference type="InterPro" id="IPR005119">
    <property type="entry name" value="LysR_subst-bd"/>
</dbReference>
<proteinExistence type="inferred from homology"/>
<dbReference type="OrthoDB" id="1677645at2"/>
<protein>
    <submittedName>
        <fullName evidence="6">DNA-binding transcriptional regulator, LysR family</fullName>
    </submittedName>
</protein>